<name>A0A6A5V341_9PLEO</name>
<feature type="chain" id="PRO_5025638039" description="Lysine-specific metallo-endopeptidase domain-containing protein" evidence="1">
    <location>
        <begin position="17"/>
        <end position="315"/>
    </location>
</feature>
<keyword evidence="1" id="KW-0732">Signal</keyword>
<organism evidence="2 3">
    <name type="scientific">Bimuria novae-zelandiae CBS 107.79</name>
    <dbReference type="NCBI Taxonomy" id="1447943"/>
    <lineage>
        <taxon>Eukaryota</taxon>
        <taxon>Fungi</taxon>
        <taxon>Dikarya</taxon>
        <taxon>Ascomycota</taxon>
        <taxon>Pezizomycotina</taxon>
        <taxon>Dothideomycetes</taxon>
        <taxon>Pleosporomycetidae</taxon>
        <taxon>Pleosporales</taxon>
        <taxon>Massarineae</taxon>
        <taxon>Didymosphaeriaceae</taxon>
        <taxon>Bimuria</taxon>
    </lineage>
</organism>
<keyword evidence="3" id="KW-1185">Reference proteome</keyword>
<dbReference type="SUPFAM" id="SSF55486">
    <property type="entry name" value="Metalloproteases ('zincins'), catalytic domain"/>
    <property type="match status" value="1"/>
</dbReference>
<feature type="signal peptide" evidence="1">
    <location>
        <begin position="1"/>
        <end position="16"/>
    </location>
</feature>
<dbReference type="EMBL" id="ML976700">
    <property type="protein sequence ID" value="KAF1970452.1"/>
    <property type="molecule type" value="Genomic_DNA"/>
</dbReference>
<evidence type="ECO:0000313" key="2">
    <source>
        <dbReference type="EMBL" id="KAF1970452.1"/>
    </source>
</evidence>
<protein>
    <recommendedName>
        <fullName evidence="4">Lysine-specific metallo-endopeptidase domain-containing protein</fullName>
    </recommendedName>
</protein>
<dbReference type="InterPro" id="IPR024079">
    <property type="entry name" value="MetalloPept_cat_dom_sf"/>
</dbReference>
<evidence type="ECO:0000256" key="1">
    <source>
        <dbReference type="SAM" id="SignalP"/>
    </source>
</evidence>
<accession>A0A6A5V341</accession>
<dbReference type="Proteomes" id="UP000800036">
    <property type="component" value="Unassembled WGS sequence"/>
</dbReference>
<proteinExistence type="predicted"/>
<evidence type="ECO:0008006" key="4">
    <source>
        <dbReference type="Google" id="ProtNLM"/>
    </source>
</evidence>
<dbReference type="Gene3D" id="3.40.390.10">
    <property type="entry name" value="Collagenase (Catalytic Domain)"/>
    <property type="match status" value="1"/>
</dbReference>
<sequence>MQLKVLCLAFAPAVLSAIIPDSIRALQFAHSIDRPSDLQGINWFYAEAECDSRQRDTLFRGFKDVIQLAYTALPAPRGIGDNPIFKDFWGYGYHSGPLQNRFNTIFNNLGKAGRFPSYGNGGKGETNQLNVRCKDYLSRCKSRILAYVSGNNMVLCPDFWSFGFPHLKDRVKGKPTRALDRLITIEHILLHELMHVDNAGFLEHITDIRTTLVGESDSAEIPGGITAVVVYGVQRCKKLAKKKGEETPNLQTLMNADNYAWFSSAYYFSKAWDITVNEPESYIEGSVTGNPYAPPNRGFKYADNDFGEAEWTAGL</sequence>
<dbReference type="GO" id="GO:0008237">
    <property type="term" value="F:metallopeptidase activity"/>
    <property type="evidence" value="ECO:0007669"/>
    <property type="project" value="InterPro"/>
</dbReference>
<dbReference type="AlphaFoldDB" id="A0A6A5V341"/>
<gene>
    <name evidence="2" type="ORF">BU23DRAFT_600825</name>
</gene>
<reference evidence="2" key="1">
    <citation type="journal article" date="2020" name="Stud. Mycol.">
        <title>101 Dothideomycetes genomes: a test case for predicting lifestyles and emergence of pathogens.</title>
        <authorList>
            <person name="Haridas S."/>
            <person name="Albert R."/>
            <person name="Binder M."/>
            <person name="Bloem J."/>
            <person name="Labutti K."/>
            <person name="Salamov A."/>
            <person name="Andreopoulos B."/>
            <person name="Baker S."/>
            <person name="Barry K."/>
            <person name="Bills G."/>
            <person name="Bluhm B."/>
            <person name="Cannon C."/>
            <person name="Castanera R."/>
            <person name="Culley D."/>
            <person name="Daum C."/>
            <person name="Ezra D."/>
            <person name="Gonzalez J."/>
            <person name="Henrissat B."/>
            <person name="Kuo A."/>
            <person name="Liang C."/>
            <person name="Lipzen A."/>
            <person name="Lutzoni F."/>
            <person name="Magnuson J."/>
            <person name="Mondo S."/>
            <person name="Nolan M."/>
            <person name="Ohm R."/>
            <person name="Pangilinan J."/>
            <person name="Park H.-J."/>
            <person name="Ramirez L."/>
            <person name="Alfaro M."/>
            <person name="Sun H."/>
            <person name="Tritt A."/>
            <person name="Yoshinaga Y."/>
            <person name="Zwiers L.-H."/>
            <person name="Turgeon B."/>
            <person name="Goodwin S."/>
            <person name="Spatafora J."/>
            <person name="Crous P."/>
            <person name="Grigoriev I."/>
        </authorList>
    </citation>
    <scope>NUCLEOTIDE SEQUENCE</scope>
    <source>
        <strain evidence="2">CBS 107.79</strain>
    </source>
</reference>
<evidence type="ECO:0000313" key="3">
    <source>
        <dbReference type="Proteomes" id="UP000800036"/>
    </source>
</evidence>
<dbReference type="OrthoDB" id="3482317at2759"/>